<name>L7UBY8_MYXSD</name>
<sequence length="312" mass="33755">MTKDDDKLPTPEHREPPGGGDSDLPPGPAVSSGATAAGAKEAREAAALRKPTRPDTGERNGREPCPPEVAERLRELDHLRRTGRYASALALAQSLATAHPRLARVLMEVAMTVGIWGGAPAEALPWFERALELAPGHRTTRLHRALCLARLGRHGEAVAEFDALVEGGYRKALVLHMKRAESLEALGRHAEAERDWTLALAEDADNPWLLQQRATARTRLGRRDEALRDLTEALALQQGDGVDPELLHERGLLRAQAGDVEGARTDFQTGLAALRRGDPPALAEALRSTLQALPRPREGHGSTAEETGRRDG</sequence>
<dbReference type="InterPro" id="IPR050498">
    <property type="entry name" value="Ycf3"/>
</dbReference>
<dbReference type="PANTHER" id="PTHR44858:SF1">
    <property type="entry name" value="UDP-N-ACETYLGLUCOSAMINE--PEPTIDE N-ACETYLGLUCOSAMINYLTRANSFERASE SPINDLY-RELATED"/>
    <property type="match status" value="1"/>
</dbReference>
<feature type="region of interest" description="Disordered" evidence="3">
    <location>
        <begin position="289"/>
        <end position="312"/>
    </location>
</feature>
<dbReference type="SMART" id="SM00028">
    <property type="entry name" value="TPR"/>
    <property type="match status" value="3"/>
</dbReference>
<keyword evidence="5" id="KW-1185">Reference proteome</keyword>
<keyword evidence="1" id="KW-0677">Repeat</keyword>
<protein>
    <submittedName>
        <fullName evidence="4">Uncharacterized protein</fullName>
    </submittedName>
</protein>
<feature type="region of interest" description="Disordered" evidence="3">
    <location>
        <begin position="1"/>
        <end position="69"/>
    </location>
</feature>
<dbReference type="Pfam" id="PF13432">
    <property type="entry name" value="TPR_16"/>
    <property type="match status" value="2"/>
</dbReference>
<gene>
    <name evidence="4" type="ordered locus">MYSTI_02638</name>
</gene>
<evidence type="ECO:0000313" key="4">
    <source>
        <dbReference type="EMBL" id="AGC43954.1"/>
    </source>
</evidence>
<keyword evidence="2" id="KW-0802">TPR repeat</keyword>
<accession>L7UBY8</accession>
<dbReference type="InterPro" id="IPR019734">
    <property type="entry name" value="TPR_rpt"/>
</dbReference>
<dbReference type="OrthoDB" id="5500430at2"/>
<feature type="compositionally biased region" description="Basic and acidic residues" evidence="3">
    <location>
        <begin position="1"/>
        <end position="16"/>
    </location>
</feature>
<evidence type="ECO:0000256" key="3">
    <source>
        <dbReference type="SAM" id="MobiDB-lite"/>
    </source>
</evidence>
<evidence type="ECO:0000313" key="5">
    <source>
        <dbReference type="Proteomes" id="UP000011131"/>
    </source>
</evidence>
<dbReference type="eggNOG" id="COG0457">
    <property type="taxonomic scope" value="Bacteria"/>
</dbReference>
<dbReference type="Proteomes" id="UP000011131">
    <property type="component" value="Chromosome"/>
</dbReference>
<dbReference type="STRING" id="1278073.MYSTI_02638"/>
<dbReference type="Gene3D" id="1.25.40.10">
    <property type="entry name" value="Tetratricopeptide repeat domain"/>
    <property type="match status" value="2"/>
</dbReference>
<dbReference type="SUPFAM" id="SSF48452">
    <property type="entry name" value="TPR-like"/>
    <property type="match status" value="1"/>
</dbReference>
<evidence type="ECO:0000256" key="2">
    <source>
        <dbReference type="ARBA" id="ARBA00022803"/>
    </source>
</evidence>
<proteinExistence type="predicted"/>
<feature type="compositionally biased region" description="Basic and acidic residues" evidence="3">
    <location>
        <begin position="40"/>
        <end position="62"/>
    </location>
</feature>
<organism evidence="4 5">
    <name type="scientific">Myxococcus stipitatus (strain DSM 14675 / JCM 12634 / Mx s8)</name>
    <dbReference type="NCBI Taxonomy" id="1278073"/>
    <lineage>
        <taxon>Bacteria</taxon>
        <taxon>Pseudomonadati</taxon>
        <taxon>Myxococcota</taxon>
        <taxon>Myxococcia</taxon>
        <taxon>Myxococcales</taxon>
        <taxon>Cystobacterineae</taxon>
        <taxon>Myxococcaceae</taxon>
        <taxon>Myxococcus</taxon>
    </lineage>
</organism>
<dbReference type="HOGENOM" id="CLU_077387_0_0_7"/>
<dbReference type="KEGG" id="msd:MYSTI_02638"/>
<dbReference type="PANTHER" id="PTHR44858">
    <property type="entry name" value="TETRATRICOPEPTIDE REPEAT PROTEIN 6"/>
    <property type="match status" value="1"/>
</dbReference>
<dbReference type="PATRIC" id="fig|1278073.3.peg.2685"/>
<dbReference type="AlphaFoldDB" id="L7UBY8"/>
<reference evidence="4 5" key="1">
    <citation type="journal article" date="2013" name="Genome Announc.">
        <title>Complete genome sequence of Myxococcus stipitatus strain DSM 14675, a fruiting myxobacterium.</title>
        <authorList>
            <person name="Huntley S."/>
            <person name="Kneip S."/>
            <person name="Treuner-Lange A."/>
            <person name="Sogaard-Andersen L."/>
        </authorList>
    </citation>
    <scope>NUCLEOTIDE SEQUENCE [LARGE SCALE GENOMIC DNA]</scope>
    <source>
        <strain evidence="5">DSM 14675 / JCM 12634 / Mx s8</strain>
    </source>
</reference>
<dbReference type="RefSeq" id="WP_015348215.1">
    <property type="nucleotide sequence ID" value="NC_020126.1"/>
</dbReference>
<evidence type="ECO:0000256" key="1">
    <source>
        <dbReference type="ARBA" id="ARBA00022737"/>
    </source>
</evidence>
<dbReference type="EMBL" id="CP004025">
    <property type="protein sequence ID" value="AGC43954.1"/>
    <property type="molecule type" value="Genomic_DNA"/>
</dbReference>
<dbReference type="InterPro" id="IPR011990">
    <property type="entry name" value="TPR-like_helical_dom_sf"/>
</dbReference>